<dbReference type="OrthoDB" id="9806939at2"/>
<proteinExistence type="predicted"/>
<evidence type="ECO:0000259" key="2">
    <source>
        <dbReference type="Pfam" id="PF25869"/>
    </source>
</evidence>
<dbReference type="Gene3D" id="2.40.30.170">
    <property type="match status" value="1"/>
</dbReference>
<dbReference type="InterPro" id="IPR051909">
    <property type="entry name" value="MFP_Cation_Efflux"/>
</dbReference>
<dbReference type="Gene3D" id="2.40.420.20">
    <property type="match status" value="1"/>
</dbReference>
<name>A0A291QP83_9BACT</name>
<dbReference type="Pfam" id="PF25975">
    <property type="entry name" value="CzcB_C"/>
    <property type="match status" value="1"/>
</dbReference>
<dbReference type="KEGG" id="cbae:COR50_00435"/>
<dbReference type="EMBL" id="CP023777">
    <property type="protein sequence ID" value="ATL45746.1"/>
    <property type="molecule type" value="Genomic_DNA"/>
</dbReference>
<dbReference type="Gene3D" id="6.10.140.730">
    <property type="match status" value="1"/>
</dbReference>
<evidence type="ECO:0000259" key="3">
    <source>
        <dbReference type="Pfam" id="PF25919"/>
    </source>
</evidence>
<evidence type="ECO:0000256" key="1">
    <source>
        <dbReference type="ARBA" id="ARBA00022448"/>
    </source>
</evidence>
<dbReference type="AlphaFoldDB" id="A0A291QP83"/>
<dbReference type="Pfam" id="PF25919">
    <property type="entry name" value="BSH_CusB"/>
    <property type="match status" value="1"/>
</dbReference>
<keyword evidence="1" id="KW-0813">Transport</keyword>
<dbReference type="GO" id="GO:0060003">
    <property type="term" value="P:copper ion export"/>
    <property type="evidence" value="ECO:0007669"/>
    <property type="project" value="TreeGrafter"/>
</dbReference>
<gene>
    <name evidence="5" type="ORF">COR50_00435</name>
</gene>
<dbReference type="GO" id="GO:0030288">
    <property type="term" value="C:outer membrane-bounded periplasmic space"/>
    <property type="evidence" value="ECO:0007669"/>
    <property type="project" value="TreeGrafter"/>
</dbReference>
<feature type="domain" description="CusB-like three alpha-helical bundle" evidence="2">
    <location>
        <begin position="117"/>
        <end position="165"/>
    </location>
</feature>
<keyword evidence="6" id="KW-1185">Reference proteome</keyword>
<dbReference type="GO" id="GO:0046914">
    <property type="term" value="F:transition metal ion binding"/>
    <property type="evidence" value="ECO:0007669"/>
    <property type="project" value="TreeGrafter"/>
</dbReference>
<dbReference type="Pfam" id="PF25869">
    <property type="entry name" value="3HB_CusB"/>
    <property type="match status" value="1"/>
</dbReference>
<dbReference type="PANTHER" id="PTHR30097:SF15">
    <property type="entry name" value="CATION EFFLUX SYSTEM PROTEIN CUSB"/>
    <property type="match status" value="1"/>
</dbReference>
<sequence length="364" mass="40413">MKYYWIFFLPLFFACKPSPQPVRHQSDITGELLQDTGLRKLLEASDQVVVSNLATVQLKHGQLVPVLVSHGGVEYDDRSDAAIVSNVEGRIERLFVKSAFETVKKGQAIAEIYSPSLVTAQEQLLLIYQQDKDNKSLLNAAREKLILLGMTSKQVNNILASGKPNYRVVIYSQAAGILLEPGLAINKNMVTQPLQLKEGAYVKKGQTLLSVSDNDQLRIAVSINPDQQGYIKNGTTARVVNGKQEFRGRVNLLEPFPRDGERFLMARIPVPKENNSFQVGADVEVYTYPGKVEANWLPAESVVSLGNHSVVFVKENDVFVPRKVKTGLKYDGKIEVLMGLDTTDRVAVNGQFLLDSDSFVHLNN</sequence>
<protein>
    <submittedName>
        <fullName evidence="5">Uncharacterized protein</fullName>
    </submittedName>
</protein>
<evidence type="ECO:0000313" key="6">
    <source>
        <dbReference type="Proteomes" id="UP000220133"/>
    </source>
</evidence>
<accession>A0A291QP83</accession>
<dbReference type="RefSeq" id="WP_098192136.1">
    <property type="nucleotide sequence ID" value="NZ_CP023777.1"/>
</dbReference>
<feature type="domain" description="CzcB-like C-terminal circularly permuted SH3-like" evidence="4">
    <location>
        <begin position="298"/>
        <end position="354"/>
    </location>
</feature>
<dbReference type="InterPro" id="IPR058790">
    <property type="entry name" value="BSH_CusB"/>
</dbReference>
<dbReference type="GO" id="GO:0015679">
    <property type="term" value="P:plasma membrane copper ion transport"/>
    <property type="evidence" value="ECO:0007669"/>
    <property type="project" value="TreeGrafter"/>
</dbReference>
<dbReference type="PANTHER" id="PTHR30097">
    <property type="entry name" value="CATION EFFLUX SYSTEM PROTEIN CUSB"/>
    <property type="match status" value="1"/>
</dbReference>
<dbReference type="InterPro" id="IPR058791">
    <property type="entry name" value="3HB_CusB"/>
</dbReference>
<feature type="domain" description="CusB-like barrel-sandwich hybrid" evidence="3">
    <location>
        <begin position="83"/>
        <end position="211"/>
    </location>
</feature>
<dbReference type="InterPro" id="IPR058649">
    <property type="entry name" value="CzcB_C"/>
</dbReference>
<reference evidence="5 6" key="1">
    <citation type="submission" date="2017-10" db="EMBL/GenBank/DDBJ databases">
        <title>Paenichitinophaga pekingensis gen. nov., sp. nov., isolated from activated sludge.</title>
        <authorList>
            <person name="Jin D."/>
            <person name="Kong X."/>
            <person name="Deng Y."/>
            <person name="Bai Z."/>
        </authorList>
    </citation>
    <scope>NUCLEOTIDE SEQUENCE [LARGE SCALE GENOMIC DNA]</scope>
    <source>
        <strain evidence="5 6">13</strain>
    </source>
</reference>
<organism evidence="5 6">
    <name type="scientific">Chitinophaga caeni</name>
    <dbReference type="NCBI Taxonomy" id="2029983"/>
    <lineage>
        <taxon>Bacteria</taxon>
        <taxon>Pseudomonadati</taxon>
        <taxon>Bacteroidota</taxon>
        <taxon>Chitinophagia</taxon>
        <taxon>Chitinophagales</taxon>
        <taxon>Chitinophagaceae</taxon>
        <taxon>Chitinophaga</taxon>
    </lineage>
</organism>
<evidence type="ECO:0000259" key="4">
    <source>
        <dbReference type="Pfam" id="PF25975"/>
    </source>
</evidence>
<dbReference type="PROSITE" id="PS51257">
    <property type="entry name" value="PROKAR_LIPOPROTEIN"/>
    <property type="match status" value="1"/>
</dbReference>
<dbReference type="Proteomes" id="UP000220133">
    <property type="component" value="Chromosome"/>
</dbReference>
<evidence type="ECO:0000313" key="5">
    <source>
        <dbReference type="EMBL" id="ATL45746.1"/>
    </source>
</evidence>